<dbReference type="Proteomes" id="UP000604001">
    <property type="component" value="Unassembled WGS sequence"/>
</dbReference>
<name>A0ABR6U4Z1_9ACTN</name>
<keyword evidence="3" id="KW-1185">Reference proteome</keyword>
<evidence type="ECO:0000313" key="2">
    <source>
        <dbReference type="EMBL" id="MBC2959380.1"/>
    </source>
</evidence>
<evidence type="ECO:0000313" key="3">
    <source>
        <dbReference type="Proteomes" id="UP000604001"/>
    </source>
</evidence>
<protein>
    <submittedName>
        <fullName evidence="2">Uncharacterized protein</fullName>
    </submittedName>
</protein>
<accession>A0ABR6U4Z1</accession>
<feature type="signal peptide" evidence="1">
    <location>
        <begin position="1"/>
        <end position="15"/>
    </location>
</feature>
<comment type="caution">
    <text evidence="2">The sequence shown here is derived from an EMBL/GenBank/DDBJ whole genome shotgun (WGS) entry which is preliminary data.</text>
</comment>
<sequence length="142" mass="14692">MALIAGVLLVPPAGAAPQGFDFSVVGPNGGGGRAYGNVDFTGKRSFTFDLRVVDQCNSAGNGDGLEVEVYFAMTTPSNATRVTEIKGWDRSGCGDGIPGPFSGTVSRDHDIKDLRVVIQLVHPSGAAAGYSTPSGFKNNPFV</sequence>
<organism evidence="2 3">
    <name type="scientific">Nocardioides deserti</name>
    <dbReference type="NCBI Taxonomy" id="1588644"/>
    <lineage>
        <taxon>Bacteria</taxon>
        <taxon>Bacillati</taxon>
        <taxon>Actinomycetota</taxon>
        <taxon>Actinomycetes</taxon>
        <taxon>Propionibacteriales</taxon>
        <taxon>Nocardioidaceae</taxon>
        <taxon>Nocardioides</taxon>
    </lineage>
</organism>
<gene>
    <name evidence="2" type="ORF">H7344_03605</name>
</gene>
<reference evidence="2 3" key="1">
    <citation type="submission" date="2020-08" db="EMBL/GenBank/DDBJ databases">
        <title>novel species in genus Nocardioides.</title>
        <authorList>
            <person name="Zhang G."/>
        </authorList>
    </citation>
    <scope>NUCLEOTIDE SEQUENCE [LARGE SCALE GENOMIC DNA]</scope>
    <source>
        <strain evidence="2 3">SC8A-24</strain>
    </source>
</reference>
<proteinExistence type="predicted"/>
<dbReference type="EMBL" id="JACMYC010000002">
    <property type="protein sequence ID" value="MBC2959380.1"/>
    <property type="molecule type" value="Genomic_DNA"/>
</dbReference>
<dbReference type="RefSeq" id="WP_186344676.1">
    <property type="nucleotide sequence ID" value="NZ_BMMR01000002.1"/>
</dbReference>
<keyword evidence="1" id="KW-0732">Signal</keyword>
<feature type="chain" id="PRO_5045558988" evidence="1">
    <location>
        <begin position="16"/>
        <end position="142"/>
    </location>
</feature>
<evidence type="ECO:0000256" key="1">
    <source>
        <dbReference type="SAM" id="SignalP"/>
    </source>
</evidence>